<evidence type="ECO:0000256" key="2">
    <source>
        <dbReference type="ARBA" id="ARBA00016109"/>
    </source>
</evidence>
<evidence type="ECO:0000256" key="1">
    <source>
        <dbReference type="ARBA" id="ARBA00005772"/>
    </source>
</evidence>
<dbReference type="GO" id="GO:0003723">
    <property type="term" value="F:RNA binding"/>
    <property type="evidence" value="ECO:0007669"/>
    <property type="project" value="UniProtKB-KW"/>
</dbReference>
<dbReference type="EMBL" id="CAJHIR010000007">
    <property type="protein sequence ID" value="CAD6491752.1"/>
    <property type="molecule type" value="Genomic_DNA"/>
</dbReference>
<dbReference type="Proteomes" id="UP000612009">
    <property type="component" value="Unassembled WGS sequence"/>
</dbReference>
<dbReference type="AlphaFoldDB" id="A0A811T7Y1"/>
<name>A0A811T7Y1_9EURY</name>
<dbReference type="NCBIfam" id="TIGR01903">
    <property type="entry name" value="cas5_csm4"/>
    <property type="match status" value="1"/>
</dbReference>
<gene>
    <name evidence="5" type="ORF">LAKADJCE_00180</name>
</gene>
<evidence type="ECO:0000313" key="5">
    <source>
        <dbReference type="EMBL" id="CAD6491752.1"/>
    </source>
</evidence>
<accession>A0A811T7Y1</accession>
<dbReference type="GO" id="GO:0051607">
    <property type="term" value="P:defense response to virus"/>
    <property type="evidence" value="ECO:0007669"/>
    <property type="project" value="UniProtKB-KW"/>
</dbReference>
<organism evidence="5 6">
    <name type="scientific">Candidatus Argoarchaeum ethanivorans</name>
    <dbReference type="NCBI Taxonomy" id="2608793"/>
    <lineage>
        <taxon>Archaea</taxon>
        <taxon>Methanobacteriati</taxon>
        <taxon>Methanobacteriota</taxon>
        <taxon>Stenosarchaea group</taxon>
        <taxon>Methanomicrobia</taxon>
        <taxon>Methanosarcinales</taxon>
        <taxon>Methanosarcinales incertae sedis</taxon>
        <taxon>GOM Arc I cluster</taxon>
        <taxon>Candidatus Argoarchaeum</taxon>
    </lineage>
</organism>
<evidence type="ECO:0000256" key="3">
    <source>
        <dbReference type="ARBA" id="ARBA00022884"/>
    </source>
</evidence>
<dbReference type="InterPro" id="IPR005510">
    <property type="entry name" value="Csm4"/>
</dbReference>
<evidence type="ECO:0000313" key="6">
    <source>
        <dbReference type="Proteomes" id="UP000612009"/>
    </source>
</evidence>
<evidence type="ECO:0000256" key="4">
    <source>
        <dbReference type="ARBA" id="ARBA00023118"/>
    </source>
</evidence>
<comment type="similarity">
    <text evidence="1">Belongs to the CRISPR-associated Csm4 family.</text>
</comment>
<reference evidence="5" key="1">
    <citation type="submission" date="2020-10" db="EMBL/GenBank/DDBJ databases">
        <authorList>
            <person name="Hahn C.J."/>
            <person name="Laso-Perez R."/>
            <person name="Vulcano F."/>
            <person name="Vaziourakis K.-M."/>
            <person name="Stokke R."/>
            <person name="Steen I.H."/>
            <person name="Teske A."/>
            <person name="Boetius A."/>
            <person name="Liebeke M."/>
            <person name="Amann R."/>
            <person name="Knittel K."/>
        </authorList>
    </citation>
    <scope>NUCLEOTIDE SEQUENCE</scope>
    <source>
        <strain evidence="5">Gfbio:e3339647-f889-4370-9287-4fb5cb688e4c:AG392J18_GoMArc1</strain>
    </source>
</reference>
<keyword evidence="4" id="KW-0051">Antiviral defense</keyword>
<protein>
    <recommendedName>
        <fullName evidence="2">CRISPR system Cms protein Csm4</fullName>
    </recommendedName>
</protein>
<sequence length="322" mass="36703">MDTVYLDPLSPFPTDLPSNRIFGAICVGMNELYGDGELSSMLEQFRGGSAPFILSSAFPFICGETIKEKYHFFPKPIVKPVVLDDYEGYYDTFKEYKKVKYLDQALFNRFINGETNESSLIRDLKNGDTKTLRKKFLTGSDVSDDFTIRKQDTPHNILNRLSGSSENFYYTTGLNFENSGLFFLIKFYDNSYRSKVGASLRFIEDRGFGGNISSGMGQFKLSIVTDSELINEPEHDAGSSMTLSLYSPEDFNSFDKKRCWYELMKIRGRCGDGFMKKSVWAFKEGSTFPIHDQKICGKVTYVRKNPDVVEYGIAFPVRMVEP</sequence>
<keyword evidence="3" id="KW-0694">RNA-binding</keyword>
<proteinExistence type="inferred from homology"/>
<comment type="caution">
    <text evidence="5">The sequence shown here is derived from an EMBL/GenBank/DDBJ whole genome shotgun (WGS) entry which is preliminary data.</text>
</comment>